<accession>A0AAD5PW64</accession>
<evidence type="ECO:0000313" key="3">
    <source>
        <dbReference type="EMBL" id="KAI9562021.1"/>
    </source>
</evidence>
<dbReference type="Gene3D" id="3.40.50.1820">
    <property type="entry name" value="alpha/beta hydrolase"/>
    <property type="match status" value="1"/>
</dbReference>
<organism evidence="3 4">
    <name type="scientific">Daphnia sinensis</name>
    <dbReference type="NCBI Taxonomy" id="1820382"/>
    <lineage>
        <taxon>Eukaryota</taxon>
        <taxon>Metazoa</taxon>
        <taxon>Ecdysozoa</taxon>
        <taxon>Arthropoda</taxon>
        <taxon>Crustacea</taxon>
        <taxon>Branchiopoda</taxon>
        <taxon>Diplostraca</taxon>
        <taxon>Cladocera</taxon>
        <taxon>Anomopoda</taxon>
        <taxon>Daphniidae</taxon>
        <taxon>Daphnia</taxon>
        <taxon>Daphnia similis group</taxon>
    </lineage>
</organism>
<gene>
    <name evidence="3" type="ORF">GHT06_012986</name>
</gene>
<dbReference type="Pfam" id="PF03096">
    <property type="entry name" value="Ndr"/>
    <property type="match status" value="1"/>
</dbReference>
<comment type="similarity">
    <text evidence="1">Belongs to the NDRG family.</text>
</comment>
<name>A0AAD5PW64_9CRUS</name>
<keyword evidence="4" id="KW-1185">Reference proteome</keyword>
<evidence type="ECO:0008006" key="5">
    <source>
        <dbReference type="Google" id="ProtNLM"/>
    </source>
</evidence>
<sequence length="367" mass="41003">MATDSSSFKNGDAVHVDSPELVQKRIVSTSNCGNLTVHIQGSLQHANSKPVFLTVHDMGSNHDEFCKFVDHPSMLDVKERSIFVHVDLPGQEDHAPDLPEDFQFPDLRSIAHGLVDILDSLSIPYVIGMGEGAGANILARFGMDYPERSLGLILIHCTSTVAGVMEYFRDKLINWKLAHVGMNPTAEQYLVFHKFGRSLEEQLERSENKEKVITEYQHKLRSTINPKNLRLYVETFLNRTDLSEVLESQLKTDVMLVAGSLASHLHTVRTMANHMNKTKSTLVLIDGVGDVLMEAPEKFAHNLVLYVQGLGKLSSLSVTGSWSSRSRTTSQSSDAQDLEAGRRRSRAMSMEEYDIPNVRRLSLAKKD</sequence>
<feature type="region of interest" description="Disordered" evidence="2">
    <location>
        <begin position="321"/>
        <end position="351"/>
    </location>
</feature>
<dbReference type="InterPro" id="IPR004142">
    <property type="entry name" value="NDRG"/>
</dbReference>
<evidence type="ECO:0000256" key="2">
    <source>
        <dbReference type="SAM" id="MobiDB-lite"/>
    </source>
</evidence>
<dbReference type="Proteomes" id="UP000820818">
    <property type="component" value="Linkage Group LG3"/>
</dbReference>
<dbReference type="PANTHER" id="PTHR11034">
    <property type="entry name" value="N-MYC DOWNSTREAM REGULATED"/>
    <property type="match status" value="1"/>
</dbReference>
<dbReference type="InterPro" id="IPR029058">
    <property type="entry name" value="AB_hydrolase_fold"/>
</dbReference>
<dbReference type="SUPFAM" id="SSF53474">
    <property type="entry name" value="alpha/beta-Hydrolases"/>
    <property type="match status" value="1"/>
</dbReference>
<reference evidence="3 4" key="1">
    <citation type="submission" date="2022-05" db="EMBL/GenBank/DDBJ databases">
        <title>A multi-omics perspective on studying reproductive biology in Daphnia sinensis.</title>
        <authorList>
            <person name="Jia J."/>
        </authorList>
    </citation>
    <scope>NUCLEOTIDE SEQUENCE [LARGE SCALE GENOMIC DNA]</scope>
    <source>
        <strain evidence="3 4">WSL</strain>
    </source>
</reference>
<protein>
    <recommendedName>
        <fullName evidence="5">N-myc downstream regulated</fullName>
    </recommendedName>
</protein>
<evidence type="ECO:0000313" key="4">
    <source>
        <dbReference type="Proteomes" id="UP000820818"/>
    </source>
</evidence>
<dbReference type="AlphaFoldDB" id="A0AAD5PW64"/>
<proteinExistence type="inferred from homology"/>
<evidence type="ECO:0000256" key="1">
    <source>
        <dbReference type="ARBA" id="ARBA00005598"/>
    </source>
</evidence>
<comment type="caution">
    <text evidence="3">The sequence shown here is derived from an EMBL/GenBank/DDBJ whole genome shotgun (WGS) entry which is preliminary data.</text>
</comment>
<feature type="compositionally biased region" description="Low complexity" evidence="2">
    <location>
        <begin position="321"/>
        <end position="333"/>
    </location>
</feature>
<dbReference type="EMBL" id="WJBH02000003">
    <property type="protein sequence ID" value="KAI9562021.1"/>
    <property type="molecule type" value="Genomic_DNA"/>
</dbReference>